<evidence type="ECO:0000313" key="2">
    <source>
        <dbReference type="Proteomes" id="UP000032142"/>
    </source>
</evidence>
<protein>
    <submittedName>
        <fullName evidence="1">Ribosomal large subunit pseudouridine synthase B</fullName>
    </submittedName>
</protein>
<keyword evidence="2" id="KW-1185">Reference proteome</keyword>
<accession>A0A0B0PLM2</accession>
<organism evidence="1 2">
    <name type="scientific">Gossypium arboreum</name>
    <name type="common">Tree cotton</name>
    <name type="synonym">Gossypium nanking</name>
    <dbReference type="NCBI Taxonomy" id="29729"/>
    <lineage>
        <taxon>Eukaryota</taxon>
        <taxon>Viridiplantae</taxon>
        <taxon>Streptophyta</taxon>
        <taxon>Embryophyta</taxon>
        <taxon>Tracheophyta</taxon>
        <taxon>Spermatophyta</taxon>
        <taxon>Magnoliopsida</taxon>
        <taxon>eudicotyledons</taxon>
        <taxon>Gunneridae</taxon>
        <taxon>Pentapetalae</taxon>
        <taxon>rosids</taxon>
        <taxon>malvids</taxon>
        <taxon>Malvales</taxon>
        <taxon>Malvaceae</taxon>
        <taxon>Malvoideae</taxon>
        <taxon>Gossypium</taxon>
    </lineage>
</organism>
<sequence length="76" mass="8601">MLVLYILPVAEYTGICCEYLTACCANFPSIRYCYSEWFMGKLCDGMSMIMRPCVAKLAQIGDCRDSNNTIKLSFGY</sequence>
<reference evidence="2" key="1">
    <citation type="submission" date="2014-09" db="EMBL/GenBank/DDBJ databases">
        <authorList>
            <person name="Mudge J."/>
            <person name="Ramaraj T."/>
            <person name="Lindquist I.E."/>
            <person name="Bharti A.K."/>
            <person name="Sundararajan A."/>
            <person name="Cameron C.T."/>
            <person name="Woodward J.E."/>
            <person name="May G.D."/>
            <person name="Brubaker C."/>
            <person name="Broadhvest J."/>
            <person name="Wilkins T.A."/>
        </authorList>
    </citation>
    <scope>NUCLEOTIDE SEQUENCE</scope>
    <source>
        <strain evidence="2">cv. AKA8401</strain>
    </source>
</reference>
<proteinExistence type="predicted"/>
<dbReference type="AlphaFoldDB" id="A0A0B0PLM2"/>
<gene>
    <name evidence="1" type="ORF">F383_07979</name>
</gene>
<evidence type="ECO:0000313" key="1">
    <source>
        <dbReference type="EMBL" id="KHG25319.1"/>
    </source>
</evidence>
<dbReference type="Proteomes" id="UP000032142">
    <property type="component" value="Unassembled WGS sequence"/>
</dbReference>
<dbReference type="EMBL" id="KN431997">
    <property type="protein sequence ID" value="KHG25319.1"/>
    <property type="molecule type" value="Genomic_DNA"/>
</dbReference>
<name>A0A0B0PLM2_GOSAR</name>